<dbReference type="InterPro" id="IPR013216">
    <property type="entry name" value="Methyltransf_11"/>
</dbReference>
<feature type="domain" description="Methyltransferase type 11" evidence="1">
    <location>
        <begin position="55"/>
        <end position="149"/>
    </location>
</feature>
<keyword evidence="3" id="KW-1185">Reference proteome</keyword>
<organism evidence="2 3">
    <name type="scientific">Arthrobacter caoxuetaonis</name>
    <dbReference type="NCBI Taxonomy" id="2886935"/>
    <lineage>
        <taxon>Bacteria</taxon>
        <taxon>Bacillati</taxon>
        <taxon>Actinomycetota</taxon>
        <taxon>Actinomycetes</taxon>
        <taxon>Micrococcales</taxon>
        <taxon>Micrococcaceae</taxon>
        <taxon>Arthrobacter</taxon>
    </lineage>
</organism>
<dbReference type="EMBL" id="JAJFZV010000015">
    <property type="protein sequence ID" value="MCC3298913.1"/>
    <property type="molecule type" value="Genomic_DNA"/>
</dbReference>
<keyword evidence="2" id="KW-0808">Transferase</keyword>
<sequence length="281" mass="30207">MELPTPRPVPDQGIKDKHRKLWALGDYGAVAREVIPSLGPILVNEAGIGPGDYVLDVAAGTGNAAIPAVATGASAVALDLTPELIELGKLNAPQGGEELQWVVGDAEDIPFESGTFDAVISCVGVMFAPNHGQAAAELARVTREGGTVALLNWTPEGFIGEMFKIMREYQMPAPPASPGPPMWGHEDYVASLMDGLLEGLVSRREVLTVKRFAEPDHFREFFKLNYGPAVGVYRGLGQDEERSAALDRELSGLAERYARSTEDGMEMDWEYLLLRGSALGS</sequence>
<dbReference type="Pfam" id="PF08241">
    <property type="entry name" value="Methyltransf_11"/>
    <property type="match status" value="1"/>
</dbReference>
<dbReference type="GO" id="GO:0032259">
    <property type="term" value="P:methylation"/>
    <property type="evidence" value="ECO:0007669"/>
    <property type="project" value="UniProtKB-KW"/>
</dbReference>
<name>A0A9X1MF55_9MICC</name>
<dbReference type="GO" id="GO:0008757">
    <property type="term" value="F:S-adenosylmethionine-dependent methyltransferase activity"/>
    <property type="evidence" value="ECO:0007669"/>
    <property type="project" value="InterPro"/>
</dbReference>
<proteinExistence type="predicted"/>
<dbReference type="CDD" id="cd02440">
    <property type="entry name" value="AdoMet_MTases"/>
    <property type="match status" value="1"/>
</dbReference>
<dbReference type="PANTHER" id="PTHR43591:SF24">
    <property type="entry name" value="2-METHOXY-6-POLYPRENYL-1,4-BENZOQUINOL METHYLASE, MITOCHONDRIAL"/>
    <property type="match status" value="1"/>
</dbReference>
<evidence type="ECO:0000313" key="3">
    <source>
        <dbReference type="Proteomes" id="UP001139158"/>
    </source>
</evidence>
<gene>
    <name evidence="2" type="ORF">LJ757_14035</name>
</gene>
<protein>
    <submittedName>
        <fullName evidence="2">Class I SAM-dependent methyltransferase</fullName>
    </submittedName>
</protein>
<dbReference type="RefSeq" id="WP_227896813.1">
    <property type="nucleotide sequence ID" value="NZ_CP099466.1"/>
</dbReference>
<evidence type="ECO:0000259" key="1">
    <source>
        <dbReference type="Pfam" id="PF08241"/>
    </source>
</evidence>
<dbReference type="SUPFAM" id="SSF53335">
    <property type="entry name" value="S-adenosyl-L-methionine-dependent methyltransferases"/>
    <property type="match status" value="1"/>
</dbReference>
<reference evidence="2" key="1">
    <citation type="submission" date="2021-10" db="EMBL/GenBank/DDBJ databases">
        <title>Novel species in genus Arthrobacter.</title>
        <authorList>
            <person name="Liu Y."/>
        </authorList>
    </citation>
    <scope>NUCLEOTIDE SEQUENCE</scope>
    <source>
        <strain evidence="2">Zg-Y453</strain>
    </source>
</reference>
<dbReference type="Gene3D" id="3.40.50.150">
    <property type="entry name" value="Vaccinia Virus protein VP39"/>
    <property type="match status" value="1"/>
</dbReference>
<dbReference type="Proteomes" id="UP001139158">
    <property type="component" value="Unassembled WGS sequence"/>
</dbReference>
<dbReference type="AlphaFoldDB" id="A0A9X1MF55"/>
<dbReference type="PANTHER" id="PTHR43591">
    <property type="entry name" value="METHYLTRANSFERASE"/>
    <property type="match status" value="1"/>
</dbReference>
<comment type="caution">
    <text evidence="2">The sequence shown here is derived from an EMBL/GenBank/DDBJ whole genome shotgun (WGS) entry which is preliminary data.</text>
</comment>
<dbReference type="InterPro" id="IPR029063">
    <property type="entry name" value="SAM-dependent_MTases_sf"/>
</dbReference>
<evidence type="ECO:0000313" key="2">
    <source>
        <dbReference type="EMBL" id="MCC3298913.1"/>
    </source>
</evidence>
<accession>A0A9X1MF55</accession>
<keyword evidence="2" id="KW-0489">Methyltransferase</keyword>